<evidence type="ECO:0000313" key="4">
    <source>
        <dbReference type="Proteomes" id="UP000318478"/>
    </source>
</evidence>
<feature type="domain" description="CHRD" evidence="2">
    <location>
        <begin position="29"/>
        <end position="157"/>
    </location>
</feature>
<name>A0A5C5YU53_9BACT</name>
<evidence type="ECO:0000259" key="2">
    <source>
        <dbReference type="Pfam" id="PF07452"/>
    </source>
</evidence>
<dbReference type="RefSeq" id="WP_146585100.1">
    <property type="nucleotide sequence ID" value="NZ_SJPO01000002.1"/>
</dbReference>
<feature type="signal peptide" evidence="1">
    <location>
        <begin position="1"/>
        <end position="18"/>
    </location>
</feature>
<dbReference type="AlphaFoldDB" id="A0A5C5YU53"/>
<reference evidence="3 4" key="1">
    <citation type="submission" date="2019-02" db="EMBL/GenBank/DDBJ databases">
        <title>Deep-cultivation of Planctomycetes and their phenomic and genomic characterization uncovers novel biology.</title>
        <authorList>
            <person name="Wiegand S."/>
            <person name="Jogler M."/>
            <person name="Boedeker C."/>
            <person name="Pinto D."/>
            <person name="Vollmers J."/>
            <person name="Rivas-Marin E."/>
            <person name="Kohn T."/>
            <person name="Peeters S.H."/>
            <person name="Heuer A."/>
            <person name="Rast P."/>
            <person name="Oberbeckmann S."/>
            <person name="Bunk B."/>
            <person name="Jeske O."/>
            <person name="Meyerdierks A."/>
            <person name="Storesund J.E."/>
            <person name="Kallscheuer N."/>
            <person name="Luecker S."/>
            <person name="Lage O.M."/>
            <person name="Pohl T."/>
            <person name="Merkel B.J."/>
            <person name="Hornburger P."/>
            <person name="Mueller R.-W."/>
            <person name="Bruemmer F."/>
            <person name="Labrenz M."/>
            <person name="Spormann A.M."/>
            <person name="Op Den Camp H."/>
            <person name="Overmann J."/>
            <person name="Amann R."/>
            <person name="Jetten M.S.M."/>
            <person name="Mascher T."/>
            <person name="Medema M.H."/>
            <person name="Devos D.P."/>
            <person name="Kaster A.-K."/>
            <person name="Ovreas L."/>
            <person name="Rohde M."/>
            <person name="Galperin M.Y."/>
            <person name="Jogler C."/>
        </authorList>
    </citation>
    <scope>NUCLEOTIDE SEQUENCE [LARGE SCALE GENOMIC DNA]</scope>
    <source>
        <strain evidence="3 4">Pla123a</strain>
    </source>
</reference>
<proteinExistence type="predicted"/>
<organism evidence="3 4">
    <name type="scientific">Posidoniimonas polymericola</name>
    <dbReference type="NCBI Taxonomy" id="2528002"/>
    <lineage>
        <taxon>Bacteria</taxon>
        <taxon>Pseudomonadati</taxon>
        <taxon>Planctomycetota</taxon>
        <taxon>Planctomycetia</taxon>
        <taxon>Pirellulales</taxon>
        <taxon>Lacipirellulaceae</taxon>
        <taxon>Posidoniimonas</taxon>
    </lineage>
</organism>
<comment type="caution">
    <text evidence="3">The sequence shown here is derived from an EMBL/GenBank/DDBJ whole genome shotgun (WGS) entry which is preliminary data.</text>
</comment>
<evidence type="ECO:0000313" key="3">
    <source>
        <dbReference type="EMBL" id="TWT78552.1"/>
    </source>
</evidence>
<protein>
    <submittedName>
        <fullName evidence="3">CHRD domain protein</fullName>
    </submittedName>
</protein>
<gene>
    <name evidence="3" type="ORF">Pla123a_13450</name>
</gene>
<feature type="chain" id="PRO_5022880261" evidence="1">
    <location>
        <begin position="19"/>
        <end position="185"/>
    </location>
</feature>
<dbReference type="Proteomes" id="UP000318478">
    <property type="component" value="Unassembled WGS sequence"/>
</dbReference>
<keyword evidence="4" id="KW-1185">Reference proteome</keyword>
<dbReference type="Pfam" id="PF07452">
    <property type="entry name" value="CHRD"/>
    <property type="match status" value="1"/>
</dbReference>
<dbReference type="OrthoDB" id="285422at2"/>
<dbReference type="InterPro" id="IPR010895">
    <property type="entry name" value="CHRD"/>
</dbReference>
<evidence type="ECO:0000256" key="1">
    <source>
        <dbReference type="SAM" id="SignalP"/>
    </source>
</evidence>
<dbReference type="EMBL" id="SJPO01000002">
    <property type="protein sequence ID" value="TWT78552.1"/>
    <property type="molecule type" value="Genomic_DNA"/>
</dbReference>
<sequence length="185" mass="18873" precursor="true">MKKFLTLTLLLTAAPALAHTSLYEMSFSGPSSSGTGTGLVTVDPHAWTMRVEADFSGLTGNVTAAHIHCCTLEPFAGNAGVASPTPTFPGFPSGVTAGSYDMIFDMTDAGSYNAAFITANGGTTSSAFAALMSGFDGGNAYLNIHTTAIGSGEIRAYLTSVPEPTAAGVGLLALSLLGVRRGRRD</sequence>
<accession>A0A5C5YU53</accession>
<keyword evidence="1" id="KW-0732">Signal</keyword>